<dbReference type="EMBL" id="QOKY01000135">
    <property type="protein sequence ID" value="RMZ56884.1"/>
    <property type="molecule type" value="Genomic_DNA"/>
</dbReference>
<dbReference type="PANTHER" id="PTHR12686:SF8">
    <property type="entry name" value="EXOSOME COMPLEX COMPONENT CSL4"/>
    <property type="match status" value="1"/>
</dbReference>
<name>A0A087SJQ6_AUXPR</name>
<comment type="subcellular location">
    <subcellularLocation>
        <location evidence="1">Nucleus</location>
        <location evidence="1">Nucleolus</location>
    </subcellularLocation>
</comment>
<reference evidence="5 7" key="1">
    <citation type="journal article" date="2014" name="BMC Genomics">
        <title>Oil accumulation mechanisms of the oleaginous microalga Chlorella protothecoides revealed through its genome, transcriptomes, and proteomes.</title>
        <authorList>
            <person name="Gao C."/>
            <person name="Wang Y."/>
            <person name="Shen Y."/>
            <person name="Yan D."/>
            <person name="He X."/>
            <person name="Dai J."/>
            <person name="Wu Q."/>
        </authorList>
    </citation>
    <scope>NUCLEOTIDE SEQUENCE [LARGE SCALE GENOMIC DNA]</scope>
    <source>
        <strain evidence="5 7">0710</strain>
    </source>
</reference>
<evidence type="ECO:0000313" key="7">
    <source>
        <dbReference type="Proteomes" id="UP000028924"/>
    </source>
</evidence>
<dbReference type="RefSeq" id="XP_011398856.1">
    <property type="nucleotide sequence ID" value="XM_011400554.1"/>
</dbReference>
<feature type="domain" description="S1 motif" evidence="4">
    <location>
        <begin position="69"/>
        <end position="148"/>
    </location>
</feature>
<dbReference type="SUPFAM" id="SSF50249">
    <property type="entry name" value="Nucleic acid-binding proteins"/>
    <property type="match status" value="1"/>
</dbReference>
<keyword evidence="7" id="KW-1185">Reference proteome</keyword>
<dbReference type="GeneID" id="23614989"/>
<sequence>MTETCTPGQRLGLVTEFEPGAGTYVAGSFVCASLVGIQRTVPVEETADKRLPRLEVSRSTRPDPVPSPGDVVTARITRLTPRLALADILCVGEHPCAQRYSGVVRIQDVRATEIDSVRLPAAFRPGDLIRAEVLSLGDARSYFLTTAKNELGVVYAKSIAAGVPMVPLSWQEMQCPTTQSVESRKVARV</sequence>
<dbReference type="eggNOG" id="KOG3409">
    <property type="taxonomic scope" value="Eukaryota"/>
</dbReference>
<dbReference type="STRING" id="3075.A0A087SJQ6"/>
<dbReference type="FunFam" id="2.40.50.140:FF:000198">
    <property type="entry name" value="Exosome complex component CSL4"/>
    <property type="match status" value="1"/>
</dbReference>
<dbReference type="InterPro" id="IPR012340">
    <property type="entry name" value="NA-bd_OB-fold"/>
</dbReference>
<dbReference type="KEGG" id="apro:F751_3598"/>
<proteinExistence type="predicted"/>
<reference evidence="6" key="3">
    <citation type="submission" date="2018-10" db="EMBL/GenBank/DDBJ databases">
        <authorList>
            <person name="Hovde B."/>
            <person name="Zhang X."/>
        </authorList>
    </citation>
    <scope>NUCLEOTIDE SEQUENCE [LARGE SCALE GENOMIC DNA]</scope>
    <source>
        <strain evidence="6">UTEX 25</strain>
    </source>
</reference>
<reference evidence="8" key="2">
    <citation type="journal article" date="2018" name="Algal Res.">
        <title>Characterization of plant carbon substrate utilization by Auxenochlorella protothecoides.</title>
        <authorList>
            <person name="Vogler B.W."/>
            <person name="Starkenburg S.R."/>
            <person name="Sudasinghe N."/>
            <person name="Schambach J.Y."/>
            <person name="Rollin J.A."/>
            <person name="Pattathil S."/>
            <person name="Barry A.N."/>
        </authorList>
    </citation>
    <scope>NUCLEOTIDE SEQUENCE [LARGE SCALE GENOMIC DNA]</scope>
    <source>
        <strain evidence="8">UTEX 25</strain>
    </source>
</reference>
<dbReference type="OrthoDB" id="440760at2759"/>
<organism evidence="5 7">
    <name type="scientific">Auxenochlorella protothecoides</name>
    <name type="common">Green microalga</name>
    <name type="synonym">Chlorella protothecoides</name>
    <dbReference type="NCBI Taxonomy" id="3075"/>
    <lineage>
        <taxon>Eukaryota</taxon>
        <taxon>Viridiplantae</taxon>
        <taxon>Chlorophyta</taxon>
        <taxon>core chlorophytes</taxon>
        <taxon>Trebouxiophyceae</taxon>
        <taxon>Chlorellales</taxon>
        <taxon>Chlorellaceae</taxon>
        <taxon>Auxenochlorella</taxon>
    </lineage>
</organism>
<dbReference type="InterPro" id="IPR019495">
    <property type="entry name" value="EXOSC1_C"/>
</dbReference>
<evidence type="ECO:0000313" key="6">
    <source>
        <dbReference type="EMBL" id="RMZ56884.1"/>
    </source>
</evidence>
<accession>A0A087SJQ6</accession>
<reference evidence="6" key="4">
    <citation type="submission" date="2018-11" db="EMBL/GenBank/DDBJ databases">
        <title>Characterization of plant carbon substrate utilization by Auxenochlorella protothecoides.</title>
        <authorList>
            <person name="Vogler B.W."/>
            <person name="Starkenburg S.R."/>
            <person name="Sudasinghe N."/>
            <person name="Schambach J.Y."/>
            <person name="Rollin J.A."/>
            <person name="Pattathil S."/>
            <person name="Barry A.N."/>
        </authorList>
    </citation>
    <scope>NUCLEOTIDE SEQUENCE [LARGE SCALE GENOMIC DNA]</scope>
    <source>
        <strain evidence="6">UTEX 25</strain>
    </source>
</reference>
<dbReference type="InterPro" id="IPR025721">
    <property type="entry name" value="Exosome_cplx_N_dom"/>
</dbReference>
<dbReference type="SUPFAM" id="SSF110324">
    <property type="entry name" value="Ribosomal L27 protein-like"/>
    <property type="match status" value="1"/>
</dbReference>
<dbReference type="PROSITE" id="PS50126">
    <property type="entry name" value="S1"/>
    <property type="match status" value="1"/>
</dbReference>
<evidence type="ECO:0000313" key="5">
    <source>
        <dbReference type="EMBL" id="KFM25960.1"/>
    </source>
</evidence>
<dbReference type="AlphaFoldDB" id="A0A087SJQ6"/>
<dbReference type="GO" id="GO:0003723">
    <property type="term" value="F:RNA binding"/>
    <property type="evidence" value="ECO:0007669"/>
    <property type="project" value="InterPro"/>
</dbReference>
<dbReference type="InterPro" id="IPR039771">
    <property type="entry name" value="Csl4"/>
</dbReference>
<dbReference type="Proteomes" id="UP000028924">
    <property type="component" value="Unassembled WGS sequence"/>
</dbReference>
<dbReference type="PANTHER" id="PTHR12686">
    <property type="entry name" value="3'-5' EXORIBONUCLEASE CSL4-RELATED"/>
    <property type="match status" value="1"/>
</dbReference>
<dbReference type="InterPro" id="IPR003029">
    <property type="entry name" value="S1_domain"/>
</dbReference>
<dbReference type="GO" id="GO:0006396">
    <property type="term" value="P:RNA processing"/>
    <property type="evidence" value="ECO:0007669"/>
    <property type="project" value="InterPro"/>
</dbReference>
<protein>
    <submittedName>
        <fullName evidence="5">Exosome complex component CSL4</fullName>
    </submittedName>
</protein>
<dbReference type="GO" id="GO:0005737">
    <property type="term" value="C:cytoplasm"/>
    <property type="evidence" value="ECO:0007669"/>
    <property type="project" value="TreeGrafter"/>
</dbReference>
<dbReference type="Gene3D" id="2.40.50.140">
    <property type="entry name" value="Nucleic acid-binding proteins"/>
    <property type="match status" value="1"/>
</dbReference>
<evidence type="ECO:0000256" key="3">
    <source>
        <dbReference type="ARBA" id="ARBA00022835"/>
    </source>
</evidence>
<dbReference type="Pfam" id="PF10447">
    <property type="entry name" value="EXOSC1"/>
    <property type="match status" value="1"/>
</dbReference>
<dbReference type="Gene3D" id="2.40.50.100">
    <property type="match status" value="1"/>
</dbReference>
<evidence type="ECO:0000313" key="8">
    <source>
        <dbReference type="Proteomes" id="UP000279271"/>
    </source>
</evidence>
<dbReference type="EMBL" id="KL662125">
    <property type="protein sequence ID" value="KFM25960.1"/>
    <property type="molecule type" value="Genomic_DNA"/>
</dbReference>
<evidence type="ECO:0000256" key="2">
    <source>
        <dbReference type="ARBA" id="ARBA00022490"/>
    </source>
</evidence>
<evidence type="ECO:0000259" key="4">
    <source>
        <dbReference type="PROSITE" id="PS50126"/>
    </source>
</evidence>
<keyword evidence="3" id="KW-0271">Exosome</keyword>
<dbReference type="Proteomes" id="UP000279271">
    <property type="component" value="Unassembled WGS sequence"/>
</dbReference>
<evidence type="ECO:0000256" key="1">
    <source>
        <dbReference type="ARBA" id="ARBA00004604"/>
    </source>
</evidence>
<keyword evidence="2" id="KW-0963">Cytoplasm</keyword>
<dbReference type="GO" id="GO:0005730">
    <property type="term" value="C:nucleolus"/>
    <property type="evidence" value="ECO:0007669"/>
    <property type="project" value="UniProtKB-SubCell"/>
</dbReference>
<gene>
    <name evidence="6" type="ORF">APUTEX25_002973</name>
    <name evidence="5" type="ORF">F751_3598</name>
</gene>
<dbReference type="GO" id="GO:0000176">
    <property type="term" value="C:nuclear exosome (RNase complex)"/>
    <property type="evidence" value="ECO:0007669"/>
    <property type="project" value="TreeGrafter"/>
</dbReference>
<dbReference type="Pfam" id="PF14382">
    <property type="entry name" value="ECR1_N"/>
    <property type="match status" value="1"/>
</dbReference>